<dbReference type="Pfam" id="PF02645">
    <property type="entry name" value="DegV"/>
    <property type="match status" value="1"/>
</dbReference>
<dbReference type="NCBIfam" id="TIGR00762">
    <property type="entry name" value="DegV"/>
    <property type="match status" value="1"/>
</dbReference>
<dbReference type="RefSeq" id="WP_012056521.1">
    <property type="nucleotide sequence ID" value="NZ_CP007389.1"/>
</dbReference>
<evidence type="ECO:0000313" key="3">
    <source>
        <dbReference type="Proteomes" id="UP000185490"/>
    </source>
</evidence>
<dbReference type="PANTHER" id="PTHR33434">
    <property type="entry name" value="DEGV DOMAIN-CONTAINING PROTEIN DR_1986-RELATED"/>
    <property type="match status" value="1"/>
</dbReference>
<dbReference type="Gene3D" id="3.40.50.10170">
    <property type="match status" value="1"/>
</dbReference>
<dbReference type="Gene3D" id="3.30.1180.10">
    <property type="match status" value="1"/>
</dbReference>
<keyword evidence="1" id="KW-0446">Lipid-binding</keyword>
<evidence type="ECO:0000313" key="2">
    <source>
        <dbReference type="EMBL" id="APT73359.1"/>
    </source>
</evidence>
<dbReference type="SUPFAM" id="SSF82549">
    <property type="entry name" value="DAK1/DegV-like"/>
    <property type="match status" value="1"/>
</dbReference>
<proteinExistence type="predicted"/>
<name>A0ABM6GCS6_9BACT</name>
<sequence length="273" mass="30918">MVAFIVDSSFDKPNVETKYPIFLAPLRVYIDGVEYIDKKNLSVDDFYSMLDSAEDFSTSLPNPKETEELVKKLIDEYEHVYMLALSSKLSGTYNMFRAISAPYKDKVTVLDLKTASVELYAIFRGIVHYLEEGKEITQELVDELRKKTKLFFGVMSLKYLEKGGRIGKAKALLGRILKIKPILTVNSEGEVEVVAKERKFTNVVEKLIEIGEEFIESSNLKNPYIIAGYGSEKYRKYLDKVIEHFNIKDVAQISAAVGVHTGPEVFGIVIGQF</sequence>
<evidence type="ECO:0000256" key="1">
    <source>
        <dbReference type="ARBA" id="ARBA00023121"/>
    </source>
</evidence>
<keyword evidence="3" id="KW-1185">Reference proteome</keyword>
<gene>
    <name evidence="2" type="ORF">BW47_01570</name>
</gene>
<protein>
    <submittedName>
        <fullName evidence="2">Fatty acid-binding protein DegV</fullName>
    </submittedName>
</protein>
<dbReference type="EMBL" id="CP007389">
    <property type="protein sequence ID" value="APT73359.1"/>
    <property type="molecule type" value="Genomic_DNA"/>
</dbReference>
<dbReference type="PROSITE" id="PS51482">
    <property type="entry name" value="DEGV"/>
    <property type="match status" value="1"/>
</dbReference>
<dbReference type="InterPro" id="IPR003797">
    <property type="entry name" value="DegV"/>
</dbReference>
<dbReference type="Proteomes" id="UP000185490">
    <property type="component" value="Chromosome"/>
</dbReference>
<organism evidence="2 3">
    <name type="scientific">Thermosipho melanesiensis</name>
    <dbReference type="NCBI Taxonomy" id="46541"/>
    <lineage>
        <taxon>Bacteria</taxon>
        <taxon>Thermotogati</taxon>
        <taxon>Thermotogota</taxon>
        <taxon>Thermotogae</taxon>
        <taxon>Thermotogales</taxon>
        <taxon>Fervidobacteriaceae</taxon>
        <taxon>Thermosipho</taxon>
    </lineage>
</organism>
<accession>A0ABM6GCS6</accession>
<dbReference type="PANTHER" id="PTHR33434:SF2">
    <property type="entry name" value="FATTY ACID-BINDING PROTEIN TM_1468"/>
    <property type="match status" value="1"/>
</dbReference>
<reference evidence="2 3" key="1">
    <citation type="submission" date="2014-02" db="EMBL/GenBank/DDBJ databases">
        <title>Diversity of Thermotogales isolates from hydrothermal vents.</title>
        <authorList>
            <person name="Haverkamp T.H.A."/>
            <person name="Lossouarn J."/>
            <person name="Geslin C."/>
            <person name="Nesbo C.L."/>
        </authorList>
    </citation>
    <scope>NUCLEOTIDE SEQUENCE [LARGE SCALE GENOMIC DNA]</scope>
    <source>
        <strain evidence="2 3">431</strain>
    </source>
</reference>
<dbReference type="InterPro" id="IPR043168">
    <property type="entry name" value="DegV_C"/>
</dbReference>
<dbReference type="InterPro" id="IPR050270">
    <property type="entry name" value="DegV_domain_contain"/>
</dbReference>